<evidence type="ECO:0000313" key="4">
    <source>
        <dbReference type="Proteomes" id="UP001280629"/>
    </source>
</evidence>
<feature type="region of interest" description="Disordered" evidence="1">
    <location>
        <begin position="14"/>
        <end position="102"/>
    </location>
</feature>
<feature type="compositionally biased region" description="Basic and acidic residues" evidence="1">
    <location>
        <begin position="72"/>
        <end position="85"/>
    </location>
</feature>
<feature type="signal peptide" evidence="2">
    <location>
        <begin position="1"/>
        <end position="18"/>
    </location>
</feature>
<dbReference type="EMBL" id="JAUBDH010000012">
    <property type="protein sequence ID" value="MDW0111288.1"/>
    <property type="molecule type" value="Genomic_DNA"/>
</dbReference>
<feature type="compositionally biased region" description="Low complexity" evidence="1">
    <location>
        <begin position="49"/>
        <end position="66"/>
    </location>
</feature>
<gene>
    <name evidence="3" type="ORF">QT716_14785</name>
</gene>
<name>A0ABU4G2U4_9BACL</name>
<dbReference type="Proteomes" id="UP001280629">
    <property type="component" value="Unassembled WGS sequence"/>
</dbReference>
<dbReference type="Pfam" id="PF14172">
    <property type="entry name" value="DUF4309"/>
    <property type="match status" value="1"/>
</dbReference>
<feature type="compositionally biased region" description="Basic and acidic residues" evidence="1">
    <location>
        <begin position="30"/>
        <end position="41"/>
    </location>
</feature>
<proteinExistence type="predicted"/>
<dbReference type="PROSITE" id="PS51257">
    <property type="entry name" value="PROKAR_LIPOPROTEIN"/>
    <property type="match status" value="1"/>
</dbReference>
<keyword evidence="2" id="KW-0732">Signal</keyword>
<evidence type="ECO:0000313" key="3">
    <source>
        <dbReference type="EMBL" id="MDW0111288.1"/>
    </source>
</evidence>
<sequence length="247" mass="27458">MKKAAVLLTLILSGSLAACSPASESDEIDDSTHRKTNHTEQSDTDATGSDQSNEENISSENEGSQSDGTQDAEQRDETASDKDNNDSSDQESTENDSVDKEQKQMAIDTLNELVDAGKKGEVYQLNDGFYVGKTTQTDIYNTIGRPQRQDTFDRYTGSMGRASYDLRYNKSGVLMEARYLGTNVERQTNLGGITTNDLIEQLGDPDEQHKLNETNQTSYIYKLGKFEMEFVMDEKHKADHVNLVLAP</sequence>
<protein>
    <submittedName>
        <fullName evidence="3">DUF4309 domain-containing protein</fullName>
    </submittedName>
</protein>
<accession>A0ABU4G2U4</accession>
<feature type="compositionally biased region" description="Acidic residues" evidence="1">
    <location>
        <begin position="86"/>
        <end position="96"/>
    </location>
</feature>
<evidence type="ECO:0000256" key="2">
    <source>
        <dbReference type="SAM" id="SignalP"/>
    </source>
</evidence>
<comment type="caution">
    <text evidence="3">The sequence shown here is derived from an EMBL/GenBank/DDBJ whole genome shotgun (WGS) entry which is preliminary data.</text>
</comment>
<evidence type="ECO:0000256" key="1">
    <source>
        <dbReference type="SAM" id="MobiDB-lite"/>
    </source>
</evidence>
<feature type="chain" id="PRO_5046708020" evidence="2">
    <location>
        <begin position="19"/>
        <end position="247"/>
    </location>
</feature>
<keyword evidence="4" id="KW-1185">Reference proteome</keyword>
<organism evidence="3 4">
    <name type="scientific">Sporosarcina aquimarina</name>
    <dbReference type="NCBI Taxonomy" id="114975"/>
    <lineage>
        <taxon>Bacteria</taxon>
        <taxon>Bacillati</taxon>
        <taxon>Bacillota</taxon>
        <taxon>Bacilli</taxon>
        <taxon>Bacillales</taxon>
        <taxon>Caryophanaceae</taxon>
        <taxon>Sporosarcina</taxon>
    </lineage>
</organism>
<dbReference type="RefSeq" id="WP_317936930.1">
    <property type="nucleotide sequence ID" value="NZ_JAUBDH010000012.1"/>
</dbReference>
<reference evidence="3 4" key="1">
    <citation type="submission" date="2023-06" db="EMBL/GenBank/DDBJ databases">
        <title>Sporosarcina sp. nov., isolated from Korean traditional fermented seafood 'Jeotgal'.</title>
        <authorList>
            <person name="Yang A.-I."/>
            <person name="Shin N.-R."/>
        </authorList>
    </citation>
    <scope>NUCLEOTIDE SEQUENCE [LARGE SCALE GENOMIC DNA]</scope>
    <source>
        <strain evidence="3 4">KCTC3840</strain>
    </source>
</reference>
<dbReference type="InterPro" id="IPR025453">
    <property type="entry name" value="DUF4309"/>
</dbReference>